<keyword evidence="3" id="KW-1185">Reference proteome</keyword>
<organism evidence="2 3">
    <name type="scientific">Penicillium canariense</name>
    <dbReference type="NCBI Taxonomy" id="189055"/>
    <lineage>
        <taxon>Eukaryota</taxon>
        <taxon>Fungi</taxon>
        <taxon>Dikarya</taxon>
        <taxon>Ascomycota</taxon>
        <taxon>Pezizomycotina</taxon>
        <taxon>Eurotiomycetes</taxon>
        <taxon>Eurotiomycetidae</taxon>
        <taxon>Eurotiales</taxon>
        <taxon>Aspergillaceae</taxon>
        <taxon>Penicillium</taxon>
    </lineage>
</organism>
<dbReference type="RefSeq" id="XP_056544532.1">
    <property type="nucleotide sequence ID" value="XM_056685790.1"/>
</dbReference>
<accession>A0A9W9LPD1</accession>
<gene>
    <name evidence="2" type="ORF">N7482_003665</name>
</gene>
<reference evidence="2" key="2">
    <citation type="journal article" date="2023" name="IMA Fungus">
        <title>Comparative genomic study of the Penicillium genus elucidates a diverse pangenome and 15 lateral gene transfer events.</title>
        <authorList>
            <person name="Petersen C."/>
            <person name="Sorensen T."/>
            <person name="Nielsen M.R."/>
            <person name="Sondergaard T.E."/>
            <person name="Sorensen J.L."/>
            <person name="Fitzpatrick D.A."/>
            <person name="Frisvad J.C."/>
            <person name="Nielsen K.L."/>
        </authorList>
    </citation>
    <scope>NUCLEOTIDE SEQUENCE</scope>
    <source>
        <strain evidence="2">IBT 26290</strain>
    </source>
</reference>
<feature type="region of interest" description="Disordered" evidence="1">
    <location>
        <begin position="195"/>
        <end position="224"/>
    </location>
</feature>
<dbReference type="Proteomes" id="UP001149163">
    <property type="component" value="Unassembled WGS sequence"/>
</dbReference>
<evidence type="ECO:0000313" key="3">
    <source>
        <dbReference type="Proteomes" id="UP001149163"/>
    </source>
</evidence>
<comment type="caution">
    <text evidence="2">The sequence shown here is derived from an EMBL/GenBank/DDBJ whole genome shotgun (WGS) entry which is preliminary data.</text>
</comment>
<proteinExistence type="predicted"/>
<dbReference type="AlphaFoldDB" id="A0A9W9LPD1"/>
<name>A0A9W9LPD1_9EURO</name>
<dbReference type="GeneID" id="81424966"/>
<dbReference type="OrthoDB" id="76567at2759"/>
<evidence type="ECO:0000256" key="1">
    <source>
        <dbReference type="SAM" id="MobiDB-lite"/>
    </source>
</evidence>
<protein>
    <submittedName>
        <fullName evidence="2">Uncharacterized protein</fullName>
    </submittedName>
</protein>
<reference evidence="2" key="1">
    <citation type="submission" date="2022-11" db="EMBL/GenBank/DDBJ databases">
        <authorList>
            <person name="Petersen C."/>
        </authorList>
    </citation>
    <scope>NUCLEOTIDE SEQUENCE</scope>
    <source>
        <strain evidence="2">IBT 26290</strain>
    </source>
</reference>
<dbReference type="EMBL" id="JAPQKN010000002">
    <property type="protein sequence ID" value="KAJ5168071.1"/>
    <property type="molecule type" value="Genomic_DNA"/>
</dbReference>
<evidence type="ECO:0000313" key="2">
    <source>
        <dbReference type="EMBL" id="KAJ5168071.1"/>
    </source>
</evidence>
<sequence>MFGLPATTPQYPYRGVEQCSWVLDQELLRLEGERGGNPHVIISGVDERSFLEGFVNSGEELLTKSWVTYDFHRCIVLLEMESEVHAAATASGTTLIQNWALGMTSTLTPMTAANIRGRTRSKKADASWKPAEIPSARDTKWPTMVLEVKWSEPRSKLTQDMLFWLHESNGDVKVALTLSVHRRGKITIEKWVLRQGQSSGPDPHPVETVEISRPSNRQDPPKITGTLTIPFKDVFLRVERAGETDLTLPTPVFEQMAREIWAVLDD</sequence>